<keyword evidence="4" id="KW-0281">Fimbrium</keyword>
<dbReference type="Pfam" id="PF00419">
    <property type="entry name" value="Fimbrial"/>
    <property type="match status" value="1"/>
</dbReference>
<dbReference type="EMBL" id="JAGQDC010000004">
    <property type="protein sequence ID" value="MCL1028821.1"/>
    <property type="molecule type" value="Genomic_DNA"/>
</dbReference>
<comment type="subcellular location">
    <subcellularLocation>
        <location evidence="1">Fimbrium</location>
    </subcellularLocation>
</comment>
<evidence type="ECO:0000259" key="5">
    <source>
        <dbReference type="Pfam" id="PF00419"/>
    </source>
</evidence>
<dbReference type="SUPFAM" id="SSF49401">
    <property type="entry name" value="Bacterial adhesins"/>
    <property type="match status" value="1"/>
</dbReference>
<protein>
    <submittedName>
        <fullName evidence="6">Type 1 fimbrial protein</fullName>
    </submittedName>
</protein>
<sequence length="180" mass="19495">MLGIKNITIVFSFIFLMTPFTSQAVNIAQGWGRVNMQGAIIDTACAIAVESRDQTIDLGIVPVADIIRDGHGRSKPFTIELVNCDLERDGNKFPDWKNFQVTFDGDAEGALFGVQGDASGVALQINESGGHAAIPGSPLPLRNITPGAMQLNYTMKLVANNHALKAGSYFSSIRFKLDYF</sequence>
<dbReference type="PANTHER" id="PTHR33420:SF12">
    <property type="entry name" value="FIMBRIN-LIKE PROTEIN FIMI-RELATED"/>
    <property type="match status" value="1"/>
</dbReference>
<keyword evidence="3" id="KW-0732">Signal</keyword>
<organism evidence="6 7">
    <name type="scientific">Serratia silvae</name>
    <dbReference type="NCBI Taxonomy" id="2824122"/>
    <lineage>
        <taxon>Bacteria</taxon>
        <taxon>Pseudomonadati</taxon>
        <taxon>Pseudomonadota</taxon>
        <taxon>Gammaproteobacteria</taxon>
        <taxon>Enterobacterales</taxon>
        <taxon>Yersiniaceae</taxon>
        <taxon>Serratia</taxon>
    </lineage>
</organism>
<dbReference type="InterPro" id="IPR000259">
    <property type="entry name" value="Adhesion_dom_fimbrial"/>
</dbReference>
<dbReference type="Proteomes" id="UP001165275">
    <property type="component" value="Unassembled WGS sequence"/>
</dbReference>
<comment type="caution">
    <text evidence="6">The sequence shown here is derived from an EMBL/GenBank/DDBJ whole genome shotgun (WGS) entry which is preliminary data.</text>
</comment>
<evidence type="ECO:0000256" key="2">
    <source>
        <dbReference type="ARBA" id="ARBA00006671"/>
    </source>
</evidence>
<evidence type="ECO:0000256" key="1">
    <source>
        <dbReference type="ARBA" id="ARBA00004561"/>
    </source>
</evidence>
<dbReference type="Gene3D" id="2.60.40.1090">
    <property type="entry name" value="Fimbrial-type adhesion domain"/>
    <property type="match status" value="1"/>
</dbReference>
<evidence type="ECO:0000313" key="6">
    <source>
        <dbReference type="EMBL" id="MCL1028821.1"/>
    </source>
</evidence>
<dbReference type="RefSeq" id="WP_375540723.1">
    <property type="nucleotide sequence ID" value="NZ_CBCSGY010000056.1"/>
</dbReference>
<evidence type="ECO:0000256" key="3">
    <source>
        <dbReference type="ARBA" id="ARBA00022729"/>
    </source>
</evidence>
<name>A0ABT0K9W9_9GAMM</name>
<dbReference type="PANTHER" id="PTHR33420">
    <property type="entry name" value="FIMBRIAL SUBUNIT ELFA-RELATED"/>
    <property type="match status" value="1"/>
</dbReference>
<evidence type="ECO:0000313" key="7">
    <source>
        <dbReference type="Proteomes" id="UP001165275"/>
    </source>
</evidence>
<dbReference type="InterPro" id="IPR036937">
    <property type="entry name" value="Adhesion_dom_fimbrial_sf"/>
</dbReference>
<dbReference type="InterPro" id="IPR050263">
    <property type="entry name" value="Bact_Fimbrial_Adh_Pro"/>
</dbReference>
<reference evidence="6" key="1">
    <citation type="submission" date="2021-04" db="EMBL/GenBank/DDBJ databases">
        <title>Genome sequence of Serratia sp. arafor3.</title>
        <authorList>
            <person name="Besaury L."/>
        </authorList>
    </citation>
    <scope>NUCLEOTIDE SEQUENCE</scope>
    <source>
        <strain evidence="6">Arafor3</strain>
    </source>
</reference>
<evidence type="ECO:0000256" key="4">
    <source>
        <dbReference type="ARBA" id="ARBA00023263"/>
    </source>
</evidence>
<feature type="domain" description="Fimbrial-type adhesion" evidence="5">
    <location>
        <begin position="35"/>
        <end position="168"/>
    </location>
</feature>
<accession>A0ABT0K9W9</accession>
<comment type="similarity">
    <text evidence="2">Belongs to the fimbrial protein family.</text>
</comment>
<gene>
    <name evidence="6" type="ORF">KAJ71_07255</name>
</gene>
<keyword evidence="7" id="KW-1185">Reference proteome</keyword>
<dbReference type="InterPro" id="IPR008966">
    <property type="entry name" value="Adhesion_dom_sf"/>
</dbReference>
<proteinExistence type="inferred from homology"/>